<comment type="caution">
    <text evidence="8">The sequence shown here is derived from an EMBL/GenBank/DDBJ whole genome shotgun (WGS) entry which is preliminary data.</text>
</comment>
<proteinExistence type="inferred from homology"/>
<keyword evidence="9" id="KW-1185">Reference proteome</keyword>
<evidence type="ECO:0000259" key="7">
    <source>
        <dbReference type="Pfam" id="PF21982"/>
    </source>
</evidence>
<dbReference type="RefSeq" id="WP_034873800.1">
    <property type="nucleotide sequence ID" value="NZ_AZMV01000001.1"/>
</dbReference>
<dbReference type="InterPro" id="IPR053924">
    <property type="entry name" value="RecX_HTH_2nd"/>
</dbReference>
<reference evidence="8 9" key="1">
    <citation type="journal article" date="2014" name="Genome Announc.">
        <title>The Genome Sequence of Bifidobacterium moukalabense DSM 27321 Highlights the Close Phylogenetic Relatedness with the Bifidobacterium dentium Taxon.</title>
        <authorList>
            <person name="Lugli G.A."/>
            <person name="Duranti S."/>
            <person name="Milani C."/>
            <person name="Turroni F."/>
            <person name="Viappiani A."/>
            <person name="Mangifesta M."/>
            <person name="van Sinderen D."/>
            <person name="Ventura M."/>
        </authorList>
    </citation>
    <scope>NUCLEOTIDE SEQUENCE [LARGE SCALE GENOMIC DNA]</scope>
    <source>
        <strain evidence="8 9">DSM 27321</strain>
    </source>
</reference>
<dbReference type="AlphaFoldDB" id="W4NBS7"/>
<feature type="compositionally biased region" description="Basic and acidic residues" evidence="5">
    <location>
        <begin position="55"/>
        <end position="66"/>
    </location>
</feature>
<dbReference type="InterPro" id="IPR003783">
    <property type="entry name" value="Regulatory_RecX"/>
</dbReference>
<evidence type="ECO:0000256" key="5">
    <source>
        <dbReference type="SAM" id="MobiDB-lite"/>
    </source>
</evidence>
<dbReference type="Gene3D" id="1.10.10.10">
    <property type="entry name" value="Winged helix-like DNA-binding domain superfamily/Winged helix DNA-binding domain"/>
    <property type="match status" value="2"/>
</dbReference>
<dbReference type="PANTHER" id="PTHR33602:SF1">
    <property type="entry name" value="REGULATORY PROTEIN RECX FAMILY PROTEIN"/>
    <property type="match status" value="1"/>
</dbReference>
<evidence type="ECO:0000256" key="2">
    <source>
        <dbReference type="ARBA" id="ARBA00009695"/>
    </source>
</evidence>
<dbReference type="InterPro" id="IPR053926">
    <property type="entry name" value="RecX_HTH_1st"/>
</dbReference>
<accession>W4NBS7</accession>
<dbReference type="GeneID" id="97502645"/>
<protein>
    <recommendedName>
        <fullName evidence="3">Regulatory protein RecX</fullName>
    </recommendedName>
</protein>
<dbReference type="STRING" id="1435051.BMOU_0140"/>
<comment type="subcellular location">
    <subcellularLocation>
        <location evidence="1">Cytoplasm</location>
    </subcellularLocation>
</comment>
<evidence type="ECO:0000256" key="1">
    <source>
        <dbReference type="ARBA" id="ARBA00004496"/>
    </source>
</evidence>
<dbReference type="PANTHER" id="PTHR33602">
    <property type="entry name" value="REGULATORY PROTEIN RECX FAMILY PROTEIN"/>
    <property type="match status" value="1"/>
</dbReference>
<evidence type="ECO:0000313" key="8">
    <source>
        <dbReference type="EMBL" id="ETY72130.1"/>
    </source>
</evidence>
<feature type="domain" description="RecX first three-helical" evidence="7">
    <location>
        <begin position="72"/>
        <end position="111"/>
    </location>
</feature>
<comment type="similarity">
    <text evidence="2">Belongs to the RecX family.</text>
</comment>
<evidence type="ECO:0000313" key="9">
    <source>
        <dbReference type="Proteomes" id="UP000019155"/>
    </source>
</evidence>
<sequence>MISAELFLKGRGLQPAQATHEDSSSGREPKAVGHGRFRNRCDAPTTSMRVSRRHVAGERSDTRQDPSDLGACREAALRLLDAAPRSSGALRERLLGKGYMPDVIDDVIERLTQVQLLDDDAYARSAVRYCAARLMGRRGAVAELTRKGVDRTLAQRVCAEADSQGVFDDAAWELGRRTARKTVGMDPAVRRRRFWSAGGRKGHNPAILREIAQELFAEERD</sequence>
<organism evidence="8 9">
    <name type="scientific">Bifidobacterium moukalabense DSM 27321</name>
    <dbReference type="NCBI Taxonomy" id="1435051"/>
    <lineage>
        <taxon>Bacteria</taxon>
        <taxon>Bacillati</taxon>
        <taxon>Actinomycetota</taxon>
        <taxon>Actinomycetes</taxon>
        <taxon>Bifidobacteriales</taxon>
        <taxon>Bifidobacteriaceae</taxon>
        <taxon>Bifidobacterium</taxon>
    </lineage>
</organism>
<gene>
    <name evidence="8" type="ORF">BMOU_0140</name>
</gene>
<dbReference type="PATRIC" id="fig|1435051.3.peg.134"/>
<dbReference type="EMBL" id="AZMV01000001">
    <property type="protein sequence ID" value="ETY72130.1"/>
    <property type="molecule type" value="Genomic_DNA"/>
</dbReference>
<feature type="domain" description="RecX second three-helical" evidence="6">
    <location>
        <begin position="118"/>
        <end position="156"/>
    </location>
</feature>
<evidence type="ECO:0000259" key="6">
    <source>
        <dbReference type="Pfam" id="PF02631"/>
    </source>
</evidence>
<dbReference type="GO" id="GO:0005737">
    <property type="term" value="C:cytoplasm"/>
    <property type="evidence" value="ECO:0007669"/>
    <property type="project" value="UniProtKB-SubCell"/>
</dbReference>
<dbReference type="GO" id="GO:0006282">
    <property type="term" value="P:regulation of DNA repair"/>
    <property type="evidence" value="ECO:0007669"/>
    <property type="project" value="InterPro"/>
</dbReference>
<dbReference type="Pfam" id="PF02631">
    <property type="entry name" value="RecX_HTH2"/>
    <property type="match status" value="1"/>
</dbReference>
<feature type="compositionally biased region" description="Basic and acidic residues" evidence="5">
    <location>
        <begin position="19"/>
        <end position="31"/>
    </location>
</feature>
<dbReference type="Pfam" id="PF21982">
    <property type="entry name" value="RecX_HTH1"/>
    <property type="match status" value="1"/>
</dbReference>
<feature type="region of interest" description="Disordered" evidence="5">
    <location>
        <begin position="9"/>
        <end position="68"/>
    </location>
</feature>
<dbReference type="Proteomes" id="UP000019155">
    <property type="component" value="Unassembled WGS sequence"/>
</dbReference>
<dbReference type="OrthoDB" id="3238942at2"/>
<dbReference type="InterPro" id="IPR036388">
    <property type="entry name" value="WH-like_DNA-bd_sf"/>
</dbReference>
<name>W4NBS7_9BIFI</name>
<keyword evidence="4" id="KW-0963">Cytoplasm</keyword>
<evidence type="ECO:0000256" key="4">
    <source>
        <dbReference type="ARBA" id="ARBA00022490"/>
    </source>
</evidence>
<evidence type="ECO:0000256" key="3">
    <source>
        <dbReference type="ARBA" id="ARBA00018111"/>
    </source>
</evidence>
<dbReference type="eggNOG" id="COG2137">
    <property type="taxonomic scope" value="Bacteria"/>
</dbReference>